<feature type="region of interest" description="Disordered" evidence="1">
    <location>
        <begin position="1"/>
        <end position="23"/>
    </location>
</feature>
<evidence type="ECO:0000256" key="1">
    <source>
        <dbReference type="SAM" id="MobiDB-lite"/>
    </source>
</evidence>
<comment type="caution">
    <text evidence="2">The sequence shown here is derived from an EMBL/GenBank/DDBJ whole genome shotgun (WGS) entry which is preliminary data.</text>
</comment>
<accession>A0ABP7TDD1</accession>
<dbReference type="RefSeq" id="WP_345570413.1">
    <property type="nucleotide sequence ID" value="NZ_BAAAZX010000036.1"/>
</dbReference>
<reference evidence="3" key="1">
    <citation type="journal article" date="2019" name="Int. J. Syst. Evol. Microbiol.">
        <title>The Global Catalogue of Microorganisms (GCM) 10K type strain sequencing project: providing services to taxonomists for standard genome sequencing and annotation.</title>
        <authorList>
            <consortium name="The Broad Institute Genomics Platform"/>
            <consortium name="The Broad Institute Genome Sequencing Center for Infectious Disease"/>
            <person name="Wu L."/>
            <person name="Ma J."/>
        </authorList>
    </citation>
    <scope>NUCLEOTIDE SEQUENCE [LARGE SCALE GENOMIC DNA]</scope>
    <source>
        <strain evidence="3">JCM 16924</strain>
    </source>
</reference>
<name>A0ABP7TDD1_9ACTN</name>
<protein>
    <submittedName>
        <fullName evidence="2">Uncharacterized protein</fullName>
    </submittedName>
</protein>
<proteinExistence type="predicted"/>
<gene>
    <name evidence="2" type="ORF">GCM10022232_82590</name>
</gene>
<evidence type="ECO:0000313" key="2">
    <source>
        <dbReference type="EMBL" id="GAA4024676.1"/>
    </source>
</evidence>
<organism evidence="2 3">
    <name type="scientific">Streptomyces plumbiresistens</name>
    <dbReference type="NCBI Taxonomy" id="511811"/>
    <lineage>
        <taxon>Bacteria</taxon>
        <taxon>Bacillati</taxon>
        <taxon>Actinomycetota</taxon>
        <taxon>Actinomycetes</taxon>
        <taxon>Kitasatosporales</taxon>
        <taxon>Streptomycetaceae</taxon>
        <taxon>Streptomyces</taxon>
    </lineage>
</organism>
<sequence length="60" mass="6392">MITYPDRGNPGLRRTDNAPASAASSVVEDCAAMHFAGTEYGKHFPRRENLAAAGGQAETR</sequence>
<evidence type="ECO:0000313" key="3">
    <source>
        <dbReference type="Proteomes" id="UP001500456"/>
    </source>
</evidence>
<dbReference type="EMBL" id="BAAAZX010000036">
    <property type="protein sequence ID" value="GAA4024676.1"/>
    <property type="molecule type" value="Genomic_DNA"/>
</dbReference>
<keyword evidence="3" id="KW-1185">Reference proteome</keyword>
<dbReference type="Proteomes" id="UP001500456">
    <property type="component" value="Unassembled WGS sequence"/>
</dbReference>